<evidence type="ECO:0000313" key="2">
    <source>
        <dbReference type="Proteomes" id="UP000704712"/>
    </source>
</evidence>
<gene>
    <name evidence="1" type="ORF">GN958_ATG16081</name>
</gene>
<dbReference type="AlphaFoldDB" id="A0A8S9U165"/>
<comment type="caution">
    <text evidence="1">The sequence shown here is derived from an EMBL/GenBank/DDBJ whole genome shotgun (WGS) entry which is preliminary data.</text>
</comment>
<name>A0A8S9U165_PHYIN</name>
<sequence length="122" mass="13764">MLFPTTSDKQQFSICARRPSCASRDLTLKVPRGRTPNHHGGGRKQHQHKHTWETYEFQLAVDVAYESTGIQATLSNFFPGLDGTMLDTKQKSIYPWVKRKGKRVAMWDMVTGALSLGIRSLG</sequence>
<proteinExistence type="predicted"/>
<evidence type="ECO:0000313" key="1">
    <source>
        <dbReference type="EMBL" id="KAF4134825.1"/>
    </source>
</evidence>
<reference evidence="1" key="1">
    <citation type="submission" date="2020-03" db="EMBL/GenBank/DDBJ databases">
        <title>Hybrid Assembly of Korean Phytophthora infestans isolates.</title>
        <authorList>
            <person name="Prokchorchik M."/>
            <person name="Lee Y."/>
            <person name="Seo J."/>
            <person name="Cho J.-H."/>
            <person name="Park Y.-E."/>
            <person name="Jang D.-C."/>
            <person name="Im J.-S."/>
            <person name="Choi J.-G."/>
            <person name="Park H.-J."/>
            <person name="Lee G.-B."/>
            <person name="Lee Y.-G."/>
            <person name="Hong S.-Y."/>
            <person name="Cho K."/>
            <person name="Sohn K.H."/>
        </authorList>
    </citation>
    <scope>NUCLEOTIDE SEQUENCE</scope>
    <source>
        <strain evidence="1">KR_2_A2</strain>
    </source>
</reference>
<protein>
    <submittedName>
        <fullName evidence="1">Uncharacterized protein</fullName>
    </submittedName>
</protein>
<dbReference type="EMBL" id="JAACNO010002256">
    <property type="protein sequence ID" value="KAF4134825.1"/>
    <property type="molecule type" value="Genomic_DNA"/>
</dbReference>
<accession>A0A8S9U165</accession>
<dbReference type="Proteomes" id="UP000704712">
    <property type="component" value="Unassembled WGS sequence"/>
</dbReference>
<organism evidence="1 2">
    <name type="scientific">Phytophthora infestans</name>
    <name type="common">Potato late blight agent</name>
    <name type="synonym">Botrytis infestans</name>
    <dbReference type="NCBI Taxonomy" id="4787"/>
    <lineage>
        <taxon>Eukaryota</taxon>
        <taxon>Sar</taxon>
        <taxon>Stramenopiles</taxon>
        <taxon>Oomycota</taxon>
        <taxon>Peronosporomycetes</taxon>
        <taxon>Peronosporales</taxon>
        <taxon>Peronosporaceae</taxon>
        <taxon>Phytophthora</taxon>
    </lineage>
</organism>